<sequence length="368" mass="39267">MKSMMVTLQSHKKQLLYGLIGLVTVAGGIFYYQNSSSKGAEVKQQVAIAERRDVAAVVSATGTIAPVNTVDISSKITAQIKEVKVKENEQVIPGQVLVILEDTGLQAQVTQAQERLQNAAVKYNRTLRLNGIGGSSNEELDNSRMDYNIAQANYAEVMSDLNETVIASPIAGTVIGKPLSAGELVAQGVNNPTVIMTVADMSKMQIDANVDQTDIGKVALGQRVTFTVDAYPSKEFTGRVSVISRKPTVEQNVTYYKVTIDVDDAENKLNPGMVARVAVTISESKGALTVPLAAIRTDKTGKYVVVMSQNGQTQNVPVTTGNASDDRVEITSGLSDGDKVVVAQVKTQTQSGAQKTGNIRVPGTRGMF</sequence>
<comment type="similarity">
    <text evidence="1">Belongs to the membrane fusion protein (MFP) (TC 8.A.1) family.</text>
</comment>
<proteinExistence type="inferred from homology"/>
<dbReference type="GO" id="GO:0030313">
    <property type="term" value="C:cell envelope"/>
    <property type="evidence" value="ECO:0007669"/>
    <property type="project" value="UniProtKB-SubCell"/>
</dbReference>
<dbReference type="AlphaFoldDB" id="A0A644U7X4"/>
<dbReference type="InterPro" id="IPR006143">
    <property type="entry name" value="RND_pump_MFP"/>
</dbReference>
<dbReference type="Gene3D" id="6.10.140.1990">
    <property type="match status" value="1"/>
</dbReference>
<evidence type="ECO:0000313" key="7">
    <source>
        <dbReference type="EMBL" id="MPL75038.1"/>
    </source>
</evidence>
<accession>A0A644U7X4</accession>
<dbReference type="Gene3D" id="2.40.420.20">
    <property type="match status" value="1"/>
</dbReference>
<dbReference type="GO" id="GO:1990281">
    <property type="term" value="C:efflux pump complex"/>
    <property type="evidence" value="ECO:0007669"/>
    <property type="project" value="TreeGrafter"/>
</dbReference>
<dbReference type="NCBIfam" id="TIGR01730">
    <property type="entry name" value="RND_mfp"/>
    <property type="match status" value="1"/>
</dbReference>
<name>A0A644U7X4_9ZZZZ</name>
<evidence type="ECO:0000259" key="4">
    <source>
        <dbReference type="Pfam" id="PF25967"/>
    </source>
</evidence>
<evidence type="ECO:0000256" key="1">
    <source>
        <dbReference type="ARBA" id="ARBA00009477"/>
    </source>
</evidence>
<dbReference type="GO" id="GO:1990195">
    <property type="term" value="C:macrolide transmembrane transporter complex"/>
    <property type="evidence" value="ECO:0007669"/>
    <property type="project" value="InterPro"/>
</dbReference>
<gene>
    <name evidence="7" type="primary">macA_6</name>
    <name evidence="7" type="ORF">SDC9_20857</name>
</gene>
<protein>
    <submittedName>
        <fullName evidence="7">Macrolide export protein MacA</fullName>
    </submittedName>
</protein>
<dbReference type="FunFam" id="2.40.30.170:FF:000010">
    <property type="entry name" value="Efflux RND transporter periplasmic adaptor subunit"/>
    <property type="match status" value="1"/>
</dbReference>
<evidence type="ECO:0000256" key="2">
    <source>
        <dbReference type="ARBA" id="ARBA00023054"/>
    </source>
</evidence>
<evidence type="ECO:0000256" key="3">
    <source>
        <dbReference type="SAM" id="Phobius"/>
    </source>
</evidence>
<keyword evidence="3" id="KW-0472">Membrane</keyword>
<feature type="transmembrane region" description="Helical" evidence="3">
    <location>
        <begin position="15"/>
        <end position="32"/>
    </location>
</feature>
<evidence type="ECO:0000259" key="5">
    <source>
        <dbReference type="Pfam" id="PF25973"/>
    </source>
</evidence>
<dbReference type="GO" id="GO:0019898">
    <property type="term" value="C:extrinsic component of membrane"/>
    <property type="evidence" value="ECO:0007669"/>
    <property type="project" value="InterPro"/>
</dbReference>
<dbReference type="InterPro" id="IPR058636">
    <property type="entry name" value="Beta-barrel_YknX"/>
</dbReference>
<dbReference type="InterPro" id="IPR058647">
    <property type="entry name" value="BSH_CzcB-like"/>
</dbReference>
<feature type="domain" description="YknX-like beta-barrel" evidence="6">
    <location>
        <begin position="204"/>
        <end position="278"/>
    </location>
</feature>
<dbReference type="PANTHER" id="PTHR30469:SF33">
    <property type="entry name" value="SLR1207 PROTEIN"/>
    <property type="match status" value="1"/>
</dbReference>
<comment type="caution">
    <text evidence="7">The sequence shown here is derived from an EMBL/GenBank/DDBJ whole genome shotgun (WGS) entry which is preliminary data.</text>
</comment>
<dbReference type="PANTHER" id="PTHR30469">
    <property type="entry name" value="MULTIDRUG RESISTANCE PROTEIN MDTA"/>
    <property type="match status" value="1"/>
</dbReference>
<organism evidence="7">
    <name type="scientific">bioreactor metagenome</name>
    <dbReference type="NCBI Taxonomy" id="1076179"/>
    <lineage>
        <taxon>unclassified sequences</taxon>
        <taxon>metagenomes</taxon>
        <taxon>ecological metagenomes</taxon>
    </lineage>
</organism>
<dbReference type="Pfam" id="PF25973">
    <property type="entry name" value="BSH_CzcB"/>
    <property type="match status" value="1"/>
</dbReference>
<feature type="domain" description="CzcB-like barrel-sandwich hybrid" evidence="5">
    <location>
        <begin position="69"/>
        <end position="189"/>
    </location>
</feature>
<dbReference type="Gene3D" id="2.40.50.100">
    <property type="match status" value="1"/>
</dbReference>
<dbReference type="InterPro" id="IPR030190">
    <property type="entry name" value="MacA_alpha-hairpin_sf"/>
</dbReference>
<feature type="domain" description="Multidrug resistance protein MdtA-like C-terminal permuted SH3" evidence="4">
    <location>
        <begin position="287"/>
        <end position="346"/>
    </location>
</feature>
<dbReference type="Gene3D" id="2.40.30.170">
    <property type="match status" value="1"/>
</dbReference>
<dbReference type="SUPFAM" id="SSF111369">
    <property type="entry name" value="HlyD-like secretion proteins"/>
    <property type="match status" value="1"/>
</dbReference>
<dbReference type="EMBL" id="VSSQ01000085">
    <property type="protein sequence ID" value="MPL75038.1"/>
    <property type="molecule type" value="Genomic_DNA"/>
</dbReference>
<keyword evidence="2" id="KW-0175">Coiled coil</keyword>
<dbReference type="GO" id="GO:1990961">
    <property type="term" value="P:xenobiotic detoxification by transmembrane export across the plasma membrane"/>
    <property type="evidence" value="ECO:0007669"/>
    <property type="project" value="InterPro"/>
</dbReference>
<dbReference type="InterPro" id="IPR058627">
    <property type="entry name" value="MdtA-like_C"/>
</dbReference>
<dbReference type="Pfam" id="PF25990">
    <property type="entry name" value="Beta-barrel_YknX"/>
    <property type="match status" value="1"/>
</dbReference>
<evidence type="ECO:0000259" key="6">
    <source>
        <dbReference type="Pfam" id="PF25990"/>
    </source>
</evidence>
<dbReference type="Pfam" id="PF25967">
    <property type="entry name" value="RND-MFP_C"/>
    <property type="match status" value="1"/>
</dbReference>
<keyword evidence="3" id="KW-0812">Transmembrane</keyword>
<keyword evidence="3" id="KW-1133">Transmembrane helix</keyword>
<reference evidence="7" key="1">
    <citation type="submission" date="2019-08" db="EMBL/GenBank/DDBJ databases">
        <authorList>
            <person name="Kucharzyk K."/>
            <person name="Murdoch R.W."/>
            <person name="Higgins S."/>
            <person name="Loffler F."/>
        </authorList>
    </citation>
    <scope>NUCLEOTIDE SEQUENCE</scope>
</reference>
<dbReference type="GO" id="GO:0015562">
    <property type="term" value="F:efflux transmembrane transporter activity"/>
    <property type="evidence" value="ECO:0007669"/>
    <property type="project" value="TreeGrafter"/>
</dbReference>